<sequence>MVNTLPVPVRAATAATGTAHNSRPISRMRSVRRRLGRSWCRASSGISGAGPPSPESWAVGLMTPGARRAINHPAAPATTITTGNGTWNRASAAKEATASPTRRGRVRERRPTRHTAWATMATTAGASPANSPVTAVVVPRPTYSADRASNATTPGSTKRVPAARPPRVPLSSQPV</sequence>
<feature type="compositionally biased region" description="Polar residues" evidence="1">
    <location>
        <begin position="78"/>
        <end position="89"/>
    </location>
</feature>
<dbReference type="EMBL" id="JAUSZI010000002">
    <property type="protein sequence ID" value="MDQ1032705.1"/>
    <property type="molecule type" value="Genomic_DNA"/>
</dbReference>
<evidence type="ECO:0000313" key="2">
    <source>
        <dbReference type="EMBL" id="MDQ1032705.1"/>
    </source>
</evidence>
<proteinExistence type="predicted"/>
<reference evidence="2 3" key="1">
    <citation type="submission" date="2023-07" db="EMBL/GenBank/DDBJ databases">
        <title>Comparative genomics of wheat-associated soil bacteria to identify genetic determinants of phenazine resistance.</title>
        <authorList>
            <person name="Mouncey N."/>
        </authorList>
    </citation>
    <scope>NUCLEOTIDE SEQUENCE [LARGE SCALE GENOMIC DNA]</scope>
    <source>
        <strain evidence="2 3">V2I4</strain>
    </source>
</reference>
<protein>
    <submittedName>
        <fullName evidence="2">Uncharacterized protein</fullName>
    </submittedName>
</protein>
<dbReference type="Proteomes" id="UP001230328">
    <property type="component" value="Unassembled WGS sequence"/>
</dbReference>
<feature type="compositionally biased region" description="Basic residues" evidence="1">
    <location>
        <begin position="102"/>
        <end position="113"/>
    </location>
</feature>
<gene>
    <name evidence="2" type="ORF">QF035_010287</name>
</gene>
<keyword evidence="3" id="KW-1185">Reference proteome</keyword>
<name>A0ABU0TA66_9ACTN</name>
<feature type="region of interest" description="Disordered" evidence="1">
    <location>
        <begin position="139"/>
        <end position="175"/>
    </location>
</feature>
<feature type="region of interest" description="Disordered" evidence="1">
    <location>
        <begin position="76"/>
        <end position="113"/>
    </location>
</feature>
<evidence type="ECO:0000313" key="3">
    <source>
        <dbReference type="Proteomes" id="UP001230328"/>
    </source>
</evidence>
<feature type="compositionally biased region" description="Polar residues" evidence="1">
    <location>
        <begin position="147"/>
        <end position="156"/>
    </location>
</feature>
<accession>A0ABU0TA66</accession>
<evidence type="ECO:0000256" key="1">
    <source>
        <dbReference type="SAM" id="MobiDB-lite"/>
    </source>
</evidence>
<comment type="caution">
    <text evidence="2">The sequence shown here is derived from an EMBL/GenBank/DDBJ whole genome shotgun (WGS) entry which is preliminary data.</text>
</comment>
<organism evidence="2 3">
    <name type="scientific">Streptomyces umbrinus</name>
    <dbReference type="NCBI Taxonomy" id="67370"/>
    <lineage>
        <taxon>Bacteria</taxon>
        <taxon>Bacillati</taxon>
        <taxon>Actinomycetota</taxon>
        <taxon>Actinomycetes</taxon>
        <taxon>Kitasatosporales</taxon>
        <taxon>Streptomycetaceae</taxon>
        <taxon>Streptomyces</taxon>
        <taxon>Streptomyces phaeochromogenes group</taxon>
    </lineage>
</organism>